<name>A0AAD7J3F6_9AGAR</name>
<comment type="caution">
    <text evidence="1">The sequence shown here is derived from an EMBL/GenBank/DDBJ whole genome shotgun (WGS) entry which is preliminary data.</text>
</comment>
<dbReference type="EMBL" id="JARJLG010000064">
    <property type="protein sequence ID" value="KAJ7755292.1"/>
    <property type="molecule type" value="Genomic_DNA"/>
</dbReference>
<dbReference type="AlphaFoldDB" id="A0AAD7J3F6"/>
<organism evidence="1 2">
    <name type="scientific">Mycena maculata</name>
    <dbReference type="NCBI Taxonomy" id="230809"/>
    <lineage>
        <taxon>Eukaryota</taxon>
        <taxon>Fungi</taxon>
        <taxon>Dikarya</taxon>
        <taxon>Basidiomycota</taxon>
        <taxon>Agaricomycotina</taxon>
        <taxon>Agaricomycetes</taxon>
        <taxon>Agaricomycetidae</taxon>
        <taxon>Agaricales</taxon>
        <taxon>Marasmiineae</taxon>
        <taxon>Mycenaceae</taxon>
        <taxon>Mycena</taxon>
    </lineage>
</organism>
<sequence>MDFGFNLNYLAKLVTSGIPLLSGWNYGENYEKCLALKASLNLENTTVLDVAYVAIGKVKPQGTCVTKAHVSNPLCRVQFSTQTSATSEIRAEAWLPDEWYGRFLGLGNGGLGGFQTQSPSNPHEKW</sequence>
<accession>A0AAD7J3F6</accession>
<keyword evidence="2" id="KW-1185">Reference proteome</keyword>
<reference evidence="1" key="1">
    <citation type="submission" date="2023-03" db="EMBL/GenBank/DDBJ databases">
        <title>Massive genome expansion in bonnet fungi (Mycena s.s.) driven by repeated elements and novel gene families across ecological guilds.</title>
        <authorList>
            <consortium name="Lawrence Berkeley National Laboratory"/>
            <person name="Harder C.B."/>
            <person name="Miyauchi S."/>
            <person name="Viragh M."/>
            <person name="Kuo A."/>
            <person name="Thoen E."/>
            <person name="Andreopoulos B."/>
            <person name="Lu D."/>
            <person name="Skrede I."/>
            <person name="Drula E."/>
            <person name="Henrissat B."/>
            <person name="Morin E."/>
            <person name="Kohler A."/>
            <person name="Barry K."/>
            <person name="LaButti K."/>
            <person name="Morin E."/>
            <person name="Salamov A."/>
            <person name="Lipzen A."/>
            <person name="Mereny Z."/>
            <person name="Hegedus B."/>
            <person name="Baldrian P."/>
            <person name="Stursova M."/>
            <person name="Weitz H."/>
            <person name="Taylor A."/>
            <person name="Grigoriev I.V."/>
            <person name="Nagy L.G."/>
            <person name="Martin F."/>
            <person name="Kauserud H."/>
        </authorList>
    </citation>
    <scope>NUCLEOTIDE SEQUENCE</scope>
    <source>
        <strain evidence="1">CBHHK188m</strain>
    </source>
</reference>
<gene>
    <name evidence="1" type="ORF">DFH07DRAFT_959403</name>
</gene>
<evidence type="ECO:0000313" key="2">
    <source>
        <dbReference type="Proteomes" id="UP001215280"/>
    </source>
</evidence>
<proteinExistence type="predicted"/>
<evidence type="ECO:0000313" key="1">
    <source>
        <dbReference type="EMBL" id="KAJ7755292.1"/>
    </source>
</evidence>
<protein>
    <submittedName>
        <fullName evidence="1">Uncharacterized protein</fullName>
    </submittedName>
</protein>
<dbReference type="Proteomes" id="UP001215280">
    <property type="component" value="Unassembled WGS sequence"/>
</dbReference>